<protein>
    <recommendedName>
        <fullName evidence="4">DUF1820 domain-containing protein</fullName>
    </recommendedName>
</protein>
<evidence type="ECO:0000313" key="3">
    <source>
        <dbReference type="Proteomes" id="UP000094769"/>
    </source>
</evidence>
<dbReference type="RefSeq" id="WP_201259016.1">
    <property type="nucleotide sequence ID" value="NZ_MARB01000007.1"/>
</dbReference>
<dbReference type="InterPro" id="IPR014949">
    <property type="entry name" value="DUF1820"/>
</dbReference>
<evidence type="ECO:0000256" key="1">
    <source>
        <dbReference type="SAM" id="MobiDB-lite"/>
    </source>
</evidence>
<dbReference type="AlphaFoldDB" id="A0A7Z0VM74"/>
<gene>
    <name evidence="2" type="ORF">CODIS_15510</name>
</gene>
<dbReference type="EMBL" id="MARB01000007">
    <property type="protein sequence ID" value="ODJ88140.1"/>
    <property type="molecule type" value="Genomic_DNA"/>
</dbReference>
<accession>A0A7Z0VM74</accession>
<proteinExistence type="predicted"/>
<dbReference type="Pfam" id="PF08850">
    <property type="entry name" value="DUF1820"/>
    <property type="match status" value="1"/>
</dbReference>
<organism evidence="2 3">
    <name type="scientific">Candidatus Thiodiazotropha endolucinida</name>
    <dbReference type="NCBI Taxonomy" id="1655433"/>
    <lineage>
        <taxon>Bacteria</taxon>
        <taxon>Pseudomonadati</taxon>
        <taxon>Pseudomonadota</taxon>
        <taxon>Gammaproteobacteria</taxon>
        <taxon>Chromatiales</taxon>
        <taxon>Sedimenticolaceae</taxon>
        <taxon>Candidatus Thiodiazotropha</taxon>
    </lineage>
</organism>
<sequence>MRIYKVVFLNQGKVYEIFARTVRQGELYGFVEIEDLIFQETSSVVVDPSAEKLKEEFSGVHRTRIPIHAVIRIDEVEKKEHGPGKIIEIDSNSNITPFPNHLFDPKKTPEK</sequence>
<evidence type="ECO:0000313" key="2">
    <source>
        <dbReference type="EMBL" id="ODJ88140.1"/>
    </source>
</evidence>
<name>A0A7Z0VM74_9GAMM</name>
<reference evidence="2 3" key="1">
    <citation type="submission" date="2016-06" db="EMBL/GenBank/DDBJ databases">
        <title>Genome sequence of endosymbiont of Candidatus Endolucinida thiodiazotropha.</title>
        <authorList>
            <person name="Poehlein A."/>
            <person name="Koenig S."/>
            <person name="Heiden S.E."/>
            <person name="Thuermer A."/>
            <person name="Voget S."/>
            <person name="Daniel R."/>
            <person name="Markert S."/>
            <person name="Gros O."/>
            <person name="Schweder T."/>
        </authorList>
    </citation>
    <scope>NUCLEOTIDE SEQUENCE [LARGE SCALE GENOMIC DNA]</scope>
    <source>
        <strain evidence="2 3">COS</strain>
    </source>
</reference>
<evidence type="ECO:0008006" key="4">
    <source>
        <dbReference type="Google" id="ProtNLM"/>
    </source>
</evidence>
<comment type="caution">
    <text evidence="2">The sequence shown here is derived from an EMBL/GenBank/DDBJ whole genome shotgun (WGS) entry which is preliminary data.</text>
</comment>
<dbReference type="Proteomes" id="UP000094769">
    <property type="component" value="Unassembled WGS sequence"/>
</dbReference>
<keyword evidence="3" id="KW-1185">Reference proteome</keyword>
<feature type="region of interest" description="Disordered" evidence="1">
    <location>
        <begin position="83"/>
        <end position="111"/>
    </location>
</feature>